<sequence>MKQTEQQVPAEAFDRWARQARWNNGLITLTKPGHTREASSFPEVHPGRETAAYYAAGLLSGRMGAEGSAMLHQLSLLQEKDRASEFFGGFRWYREETAIHDTNAAFFIMSPLVQAVLLNPEQVPDAHGPILKGMMEGAREWFARECREPSLYYPNKIISDGALLLALAKLTAHAERFEEGTAFFRRWLDYTRRRGWGWGENMSLGYLGIILSSLQLAAYCLKDAHQPLAQELYAEIRGLLELIRFHDRHEFVPTIRSYNFQGEVERPGAAWQMAGYGEGDAPAPELPDLWMVPALALYARHTAKAVGLPERAEQPVPRIRRERVMDDAEAYTWIGSHARLGSLNRFPVLAGCYQWPTWGLGWQSFPASFSVDGEQVGYLRWTVREKGATRTHPAESYPHGYLNPALFGDPPYPEVETHCAQEGNALLAVRSLTGLHNRAEEITDEWIVHRFRHHVETVEVKGGDGSRHRWLLLRYPEVTVALTALQGIVSNGMSAAVAEGELEWEQDEAGTLRIRRILYRGEERPLVHARLESAWALVIREHELSGAPAPAEWLQGITVQDRWERDGETPRTDDQRIRRLALQGDGISSVRLELDPHLTGRS</sequence>
<dbReference type="Proteomes" id="UP001305702">
    <property type="component" value="Chromosome"/>
</dbReference>
<reference evidence="1 2" key="1">
    <citation type="submission" date="2022-02" db="EMBL/GenBank/DDBJ databases">
        <title>Paenibacillus sp. MBLB1776 Whole Genome Shotgun Sequencing.</title>
        <authorList>
            <person name="Hwang C.Y."/>
            <person name="Cho E.-S."/>
            <person name="Seo M.-J."/>
        </authorList>
    </citation>
    <scope>NUCLEOTIDE SEQUENCE [LARGE SCALE GENOMIC DNA]</scope>
    <source>
        <strain evidence="1 2">MBLB1776</strain>
    </source>
</reference>
<proteinExistence type="predicted"/>
<protein>
    <submittedName>
        <fullName evidence="1">Uncharacterized protein</fullName>
    </submittedName>
</protein>
<name>A0AA96RED4_9BACL</name>
<evidence type="ECO:0000313" key="2">
    <source>
        <dbReference type="Proteomes" id="UP001305702"/>
    </source>
</evidence>
<dbReference type="KEGG" id="paun:MJA45_24535"/>
<gene>
    <name evidence="1" type="ORF">MJA45_24535</name>
</gene>
<dbReference type="AlphaFoldDB" id="A0AA96RED4"/>
<dbReference type="RefSeq" id="WP_315604526.1">
    <property type="nucleotide sequence ID" value="NZ_CP130318.1"/>
</dbReference>
<dbReference type="EMBL" id="CP130318">
    <property type="protein sequence ID" value="WNQ10752.1"/>
    <property type="molecule type" value="Genomic_DNA"/>
</dbReference>
<keyword evidence="2" id="KW-1185">Reference proteome</keyword>
<evidence type="ECO:0000313" key="1">
    <source>
        <dbReference type="EMBL" id="WNQ10752.1"/>
    </source>
</evidence>
<accession>A0AA96RED4</accession>
<organism evidence="1 2">
    <name type="scientific">Paenibacillus aurantius</name>
    <dbReference type="NCBI Taxonomy" id="2918900"/>
    <lineage>
        <taxon>Bacteria</taxon>
        <taxon>Bacillati</taxon>
        <taxon>Bacillota</taxon>
        <taxon>Bacilli</taxon>
        <taxon>Bacillales</taxon>
        <taxon>Paenibacillaceae</taxon>
        <taxon>Paenibacillus</taxon>
    </lineage>
</organism>